<keyword evidence="3 5" id="KW-1133">Transmembrane helix</keyword>
<dbReference type="SUPFAM" id="SSF103473">
    <property type="entry name" value="MFS general substrate transporter"/>
    <property type="match status" value="1"/>
</dbReference>
<keyword evidence="2 5" id="KW-0812">Transmembrane</keyword>
<evidence type="ECO:0000313" key="7">
    <source>
        <dbReference type="EMBL" id="WWF05224.1"/>
    </source>
</evidence>
<feature type="transmembrane region" description="Helical" evidence="5">
    <location>
        <begin position="206"/>
        <end position="228"/>
    </location>
</feature>
<feature type="transmembrane region" description="Helical" evidence="5">
    <location>
        <begin position="362"/>
        <end position="382"/>
    </location>
</feature>
<sequence>MSSVWTARGMPALLMATFLGFSGFAVLMPVAPLWAVHGGADEGGAGLVNGVLLTVTVLTQFTVPALLRRFGWGPALAAGLVLLGAPSLGFIASDALAAVLALSAVRGVGFGILTVAGSAAVAELSTPETRGKAVGAYGLSIAGPQVVLLPLGSWVAETLDFGVVFAVGAVPLLGVPAALALGRVLEAFPAHEAPAGSEAGPSTPRVALTLLRPMILLIGVTIAGGAVLTFGPQMVRDPAVVIPALALMELMAAIFRWRIGDLADRHGAERFLAPFVLLTVLGMGGIAWAVHDQSVPLLLVGALLLGSAYGALQNLTLVISFAAVTRRHIGLASSIWNVGFDLGSALGSVVVGAIAVGYGFPAALLVTAAFAVLTLPLALVRVRRRDGR</sequence>
<feature type="domain" description="Major facilitator superfamily (MFS) profile" evidence="6">
    <location>
        <begin position="9"/>
        <end position="386"/>
    </location>
</feature>
<dbReference type="PANTHER" id="PTHR23531:SF1">
    <property type="entry name" value="QUINOLENE RESISTANCE PROTEIN NORA"/>
    <property type="match status" value="1"/>
</dbReference>
<dbReference type="Pfam" id="PF07690">
    <property type="entry name" value="MFS_1"/>
    <property type="match status" value="1"/>
</dbReference>
<dbReference type="PANTHER" id="PTHR23531">
    <property type="entry name" value="QUINOLENE RESISTANCE PROTEIN NORA"/>
    <property type="match status" value="1"/>
</dbReference>
<feature type="transmembrane region" description="Helical" evidence="5">
    <location>
        <begin position="74"/>
        <end position="92"/>
    </location>
</feature>
<dbReference type="InterPro" id="IPR011701">
    <property type="entry name" value="MFS"/>
</dbReference>
<feature type="transmembrane region" description="Helical" evidence="5">
    <location>
        <begin position="98"/>
        <end position="122"/>
    </location>
</feature>
<feature type="transmembrane region" description="Helical" evidence="5">
    <location>
        <begin position="297"/>
        <end position="323"/>
    </location>
</feature>
<dbReference type="RefSeq" id="WP_338538264.1">
    <property type="nucleotide sequence ID" value="NZ_CP104874.1"/>
</dbReference>
<accession>A0ABZ2FFV2</accession>
<evidence type="ECO:0000256" key="3">
    <source>
        <dbReference type="ARBA" id="ARBA00022989"/>
    </source>
</evidence>
<keyword evidence="8" id="KW-1185">Reference proteome</keyword>
<dbReference type="InterPro" id="IPR052714">
    <property type="entry name" value="MFS_Exporter"/>
</dbReference>
<dbReference type="InterPro" id="IPR020846">
    <property type="entry name" value="MFS_dom"/>
</dbReference>
<dbReference type="Proteomes" id="UP001381003">
    <property type="component" value="Chromosome"/>
</dbReference>
<evidence type="ECO:0000256" key="4">
    <source>
        <dbReference type="ARBA" id="ARBA00023136"/>
    </source>
</evidence>
<name>A0ABZ2FFV2_9MICO</name>
<feature type="transmembrane region" description="Helical" evidence="5">
    <location>
        <begin position="134"/>
        <end position="155"/>
    </location>
</feature>
<feature type="transmembrane region" description="Helical" evidence="5">
    <location>
        <begin position="335"/>
        <end position="356"/>
    </location>
</feature>
<comment type="subcellular location">
    <subcellularLocation>
        <location evidence="1">Cell membrane</location>
        <topology evidence="1">Multi-pass membrane protein</topology>
    </subcellularLocation>
</comment>
<dbReference type="PROSITE" id="PS50850">
    <property type="entry name" value="MFS"/>
    <property type="match status" value="1"/>
</dbReference>
<feature type="transmembrane region" description="Helical" evidence="5">
    <location>
        <begin position="240"/>
        <end position="259"/>
    </location>
</feature>
<reference evidence="7 8" key="1">
    <citation type="submission" date="2022-09" db="EMBL/GenBank/DDBJ databases">
        <title>Complete genome sequence of Janibacter terrae strain COS04-44, PCL-degrading bacteria isolated from oil spilled coast.</title>
        <authorList>
            <person name="Park H."/>
            <person name="Kim J.Y."/>
            <person name="An S.H."/>
            <person name="Lee C.M."/>
            <person name="Weon H.-Y."/>
        </authorList>
    </citation>
    <scope>NUCLEOTIDE SEQUENCE [LARGE SCALE GENOMIC DNA]</scope>
    <source>
        <strain evidence="7 8">COS04-44</strain>
    </source>
</reference>
<evidence type="ECO:0000259" key="6">
    <source>
        <dbReference type="PROSITE" id="PS50850"/>
    </source>
</evidence>
<feature type="transmembrane region" description="Helical" evidence="5">
    <location>
        <begin position="161"/>
        <end position="185"/>
    </location>
</feature>
<dbReference type="Gene3D" id="1.20.1250.20">
    <property type="entry name" value="MFS general substrate transporter like domains"/>
    <property type="match status" value="2"/>
</dbReference>
<feature type="transmembrane region" description="Helical" evidence="5">
    <location>
        <begin position="47"/>
        <end position="67"/>
    </location>
</feature>
<dbReference type="EMBL" id="CP104874">
    <property type="protein sequence ID" value="WWF05224.1"/>
    <property type="molecule type" value="Genomic_DNA"/>
</dbReference>
<protein>
    <submittedName>
        <fullName evidence="7">MFS transporter</fullName>
    </submittedName>
</protein>
<feature type="transmembrane region" description="Helical" evidence="5">
    <location>
        <begin position="12"/>
        <end position="35"/>
    </location>
</feature>
<evidence type="ECO:0000256" key="2">
    <source>
        <dbReference type="ARBA" id="ARBA00022692"/>
    </source>
</evidence>
<evidence type="ECO:0000313" key="8">
    <source>
        <dbReference type="Proteomes" id="UP001381003"/>
    </source>
</evidence>
<keyword evidence="4 5" id="KW-0472">Membrane</keyword>
<proteinExistence type="predicted"/>
<feature type="transmembrane region" description="Helical" evidence="5">
    <location>
        <begin position="271"/>
        <end position="291"/>
    </location>
</feature>
<gene>
    <name evidence="7" type="ORF">N5P18_16465</name>
</gene>
<organism evidence="7 8">
    <name type="scientific">Janibacter terrae</name>
    <dbReference type="NCBI Taxonomy" id="103817"/>
    <lineage>
        <taxon>Bacteria</taxon>
        <taxon>Bacillati</taxon>
        <taxon>Actinomycetota</taxon>
        <taxon>Actinomycetes</taxon>
        <taxon>Micrococcales</taxon>
        <taxon>Intrasporangiaceae</taxon>
        <taxon>Janibacter</taxon>
    </lineage>
</organism>
<evidence type="ECO:0000256" key="1">
    <source>
        <dbReference type="ARBA" id="ARBA00004651"/>
    </source>
</evidence>
<dbReference type="InterPro" id="IPR036259">
    <property type="entry name" value="MFS_trans_sf"/>
</dbReference>
<evidence type="ECO:0000256" key="5">
    <source>
        <dbReference type="SAM" id="Phobius"/>
    </source>
</evidence>